<dbReference type="EMBL" id="BMAW01097109">
    <property type="protein sequence ID" value="GFS77971.1"/>
    <property type="molecule type" value="Genomic_DNA"/>
</dbReference>
<gene>
    <name evidence="1" type="ORF">NPIL_195041</name>
</gene>
<organism evidence="1 2">
    <name type="scientific">Nephila pilipes</name>
    <name type="common">Giant wood spider</name>
    <name type="synonym">Nephila maculata</name>
    <dbReference type="NCBI Taxonomy" id="299642"/>
    <lineage>
        <taxon>Eukaryota</taxon>
        <taxon>Metazoa</taxon>
        <taxon>Ecdysozoa</taxon>
        <taxon>Arthropoda</taxon>
        <taxon>Chelicerata</taxon>
        <taxon>Arachnida</taxon>
        <taxon>Araneae</taxon>
        <taxon>Araneomorphae</taxon>
        <taxon>Entelegynae</taxon>
        <taxon>Araneoidea</taxon>
        <taxon>Nephilidae</taxon>
        <taxon>Nephila</taxon>
    </lineage>
</organism>
<name>A0A8X6T6T2_NEPPI</name>
<dbReference type="AlphaFoldDB" id="A0A8X6T6T2"/>
<dbReference type="Proteomes" id="UP000887013">
    <property type="component" value="Unassembled WGS sequence"/>
</dbReference>
<protein>
    <submittedName>
        <fullName evidence="1">Uncharacterized protein</fullName>
    </submittedName>
</protein>
<comment type="caution">
    <text evidence="1">The sequence shown here is derived from an EMBL/GenBank/DDBJ whole genome shotgun (WGS) entry which is preliminary data.</text>
</comment>
<feature type="non-terminal residue" evidence="1">
    <location>
        <position position="1"/>
    </location>
</feature>
<evidence type="ECO:0000313" key="2">
    <source>
        <dbReference type="Proteomes" id="UP000887013"/>
    </source>
</evidence>
<reference evidence="1" key="1">
    <citation type="submission" date="2020-08" db="EMBL/GenBank/DDBJ databases">
        <title>Multicomponent nature underlies the extraordinary mechanical properties of spider dragline silk.</title>
        <authorList>
            <person name="Kono N."/>
            <person name="Nakamura H."/>
            <person name="Mori M."/>
            <person name="Yoshida Y."/>
            <person name="Ohtoshi R."/>
            <person name="Malay A.D."/>
            <person name="Moran D.A.P."/>
            <person name="Tomita M."/>
            <person name="Numata K."/>
            <person name="Arakawa K."/>
        </authorList>
    </citation>
    <scope>NUCLEOTIDE SEQUENCE</scope>
</reference>
<proteinExistence type="predicted"/>
<sequence>MLYKYFRFLISSSHCNRTGRRREFFNDGIKYDGINNDRIKYDGI</sequence>
<evidence type="ECO:0000313" key="1">
    <source>
        <dbReference type="EMBL" id="GFS77971.1"/>
    </source>
</evidence>
<accession>A0A8X6T6T2</accession>
<keyword evidence="2" id="KW-1185">Reference proteome</keyword>